<gene>
    <name evidence="1" type="primary">C11orf65</name>
</gene>
<organism evidence="1 2">
    <name type="scientific">Leptobrachium leishanense</name>
    <name type="common">Leishan spiny toad</name>
    <dbReference type="NCBI Taxonomy" id="445787"/>
    <lineage>
        <taxon>Eukaryota</taxon>
        <taxon>Metazoa</taxon>
        <taxon>Chordata</taxon>
        <taxon>Craniata</taxon>
        <taxon>Vertebrata</taxon>
        <taxon>Euteleostomi</taxon>
        <taxon>Amphibia</taxon>
        <taxon>Batrachia</taxon>
        <taxon>Anura</taxon>
        <taxon>Pelobatoidea</taxon>
        <taxon>Megophryidae</taxon>
        <taxon>Leptobrachium</taxon>
    </lineage>
</organism>
<dbReference type="AlphaFoldDB" id="A0A8C5MEB2"/>
<evidence type="ECO:0000313" key="1">
    <source>
        <dbReference type="Ensembl" id="ENSLLEP00000011894.1"/>
    </source>
</evidence>
<dbReference type="OrthoDB" id="10253073at2759"/>
<sequence>MITGDVSEAAPIAPDLYSVERERAATSIQRAFRRVLDLKVFQFYKNLINFKGMGDPRLLLKSINPREAELIDAAAGVHVRFRLGGVTFPPNIYYKLFTHRPIVDMCANSPKDYTRQSVKQPLPRQIHNRGTTPVLDHDNWYRRVENNGWRPLALRVFDDNDHITADKYKKITFPHLTLRRRQDVEKRQKQRKIDWMRKMYYQGSLYAQMTDQDTVILVQKATQGVIHSIEQHGTDSVMDWEVDELLHWTNALNYEEYVGTWKAIGTSKSSSAFTGSAFSRSLYDLHQFSHISIIDPASTTSRRNEDEPQPASSQ</sequence>
<accession>A0A8C5MEB2</accession>
<reference evidence="1" key="1">
    <citation type="submission" date="2025-08" db="UniProtKB">
        <authorList>
            <consortium name="Ensembl"/>
        </authorList>
    </citation>
    <scope>IDENTIFICATION</scope>
</reference>
<dbReference type="PANTHER" id="PTHR33504:SF2">
    <property type="entry name" value="PROTEIN MFI"/>
    <property type="match status" value="1"/>
</dbReference>
<dbReference type="PANTHER" id="PTHR33504">
    <property type="entry name" value="NADH DEHYDROGENASE (UBIQUINONE) 1 BETA SUBCOMPLEX, 4"/>
    <property type="match status" value="1"/>
</dbReference>
<keyword evidence="2" id="KW-1185">Reference proteome</keyword>
<dbReference type="GeneTree" id="ENSGT00510000048394"/>
<evidence type="ECO:0000313" key="2">
    <source>
        <dbReference type="Proteomes" id="UP000694569"/>
    </source>
</evidence>
<name>A0A8C5MEB2_9ANUR</name>
<dbReference type="Proteomes" id="UP000694569">
    <property type="component" value="Unplaced"/>
</dbReference>
<protein>
    <submittedName>
        <fullName evidence="1">Chromosome 11 open reading frame 65</fullName>
    </submittedName>
</protein>
<dbReference type="Ensembl" id="ENSLLET00000012366.1">
    <property type="protein sequence ID" value="ENSLLEP00000011894.1"/>
    <property type="gene ID" value="ENSLLEG00000007570.1"/>
</dbReference>
<reference evidence="1" key="2">
    <citation type="submission" date="2025-09" db="UniProtKB">
        <authorList>
            <consortium name="Ensembl"/>
        </authorList>
    </citation>
    <scope>IDENTIFICATION</scope>
</reference>
<proteinExistence type="predicted"/>